<feature type="compositionally biased region" description="Low complexity" evidence="1">
    <location>
        <begin position="310"/>
        <end position="331"/>
    </location>
</feature>
<evidence type="ECO:0000256" key="1">
    <source>
        <dbReference type="SAM" id="MobiDB-lite"/>
    </source>
</evidence>
<dbReference type="InParanoid" id="A0A6J3RKL1"/>
<keyword evidence="2" id="KW-1185">Reference proteome</keyword>
<dbReference type="GeneID" id="117312808"/>
<feature type="region of interest" description="Disordered" evidence="1">
    <location>
        <begin position="71"/>
        <end position="238"/>
    </location>
</feature>
<dbReference type="Proteomes" id="UP000245320">
    <property type="component" value="Chromosome 6"/>
</dbReference>
<reference evidence="3" key="1">
    <citation type="submission" date="2025-08" db="UniProtKB">
        <authorList>
            <consortium name="RefSeq"/>
        </authorList>
    </citation>
    <scope>IDENTIFICATION</scope>
    <source>
        <tissue evidence="3">Spleen</tissue>
    </source>
</reference>
<feature type="compositionally biased region" description="Polar residues" evidence="1">
    <location>
        <begin position="36"/>
        <end position="46"/>
    </location>
</feature>
<gene>
    <name evidence="3" type="primary">LOC117312808</name>
</gene>
<proteinExistence type="predicted"/>
<evidence type="ECO:0000313" key="3">
    <source>
        <dbReference type="RefSeq" id="XP_033715222.1"/>
    </source>
</evidence>
<evidence type="ECO:0000313" key="2">
    <source>
        <dbReference type="Proteomes" id="UP000245320"/>
    </source>
</evidence>
<organism evidence="2 3">
    <name type="scientific">Tursiops truncatus</name>
    <name type="common">Atlantic bottle-nosed dolphin</name>
    <name type="synonym">Delphinus truncatus</name>
    <dbReference type="NCBI Taxonomy" id="9739"/>
    <lineage>
        <taxon>Eukaryota</taxon>
        <taxon>Metazoa</taxon>
        <taxon>Chordata</taxon>
        <taxon>Craniata</taxon>
        <taxon>Vertebrata</taxon>
        <taxon>Euteleostomi</taxon>
        <taxon>Mammalia</taxon>
        <taxon>Eutheria</taxon>
        <taxon>Laurasiatheria</taxon>
        <taxon>Artiodactyla</taxon>
        <taxon>Whippomorpha</taxon>
        <taxon>Cetacea</taxon>
        <taxon>Odontoceti</taxon>
        <taxon>Delphinidae</taxon>
        <taxon>Tursiops</taxon>
    </lineage>
</organism>
<protein>
    <submittedName>
        <fullName evidence="3">Translation initiation factor IF-2-like</fullName>
    </submittedName>
</protein>
<feature type="region of interest" description="Disordered" evidence="1">
    <location>
        <begin position="15"/>
        <end position="46"/>
    </location>
</feature>
<name>A0A6J3RKL1_TURTR</name>
<feature type="compositionally biased region" description="Basic residues" evidence="1">
    <location>
        <begin position="139"/>
        <end position="151"/>
    </location>
</feature>
<feature type="region of interest" description="Disordered" evidence="1">
    <location>
        <begin position="310"/>
        <end position="339"/>
    </location>
</feature>
<accession>A0A6J3RKL1</accession>
<dbReference type="AlphaFoldDB" id="A0A6J3RKL1"/>
<sequence length="380" mass="40134">MLASIGVLEDVTDLTGLHPNQNLGRPDPCPARVQESLPTSTRTSQTVQEASGAAGCCLLCSGPDAAYGPGNATSGARELQSGAARVDKPGGGGGGEDEAEHTLAHAAPRSPRLGGEDRSFGGRRVGTPSPPHGLLSGRRGAHRRPRARRGLTRPTLQRPSPAPRARRRPHPQPGESPARKPRAPGHCGRPGLPGGLLVAGQLSGSEGGVRTRKRRAGAAGEGRGRSAEAPASSGQAEKLQTHWRQWRWQRRRSCSSLRVFLGHVQDGGAPCTGFPVTLAMGRTTKEGGRRMRTQLEKPGRVWPWPGLLTTPLPQSSPLDSSQRCRTRPSGPRARRGGGKRLCASAVARPRLLWEVTAQVSVGPAETPKSIVDPRHCACCT</sequence>
<dbReference type="RefSeq" id="XP_033715222.1">
    <property type="nucleotide sequence ID" value="XM_033859331.1"/>
</dbReference>